<feature type="region of interest" description="Disordered" evidence="2">
    <location>
        <begin position="742"/>
        <end position="769"/>
    </location>
</feature>
<evidence type="ECO:0000313" key="3">
    <source>
        <dbReference type="Proteomes" id="UP000887566"/>
    </source>
</evidence>
<name>A0A914V1W5_9BILA</name>
<reference evidence="4" key="1">
    <citation type="submission" date="2022-11" db="UniProtKB">
        <authorList>
            <consortium name="WormBaseParasite"/>
        </authorList>
    </citation>
    <scope>IDENTIFICATION</scope>
</reference>
<feature type="region of interest" description="Disordered" evidence="2">
    <location>
        <begin position="683"/>
        <end position="730"/>
    </location>
</feature>
<keyword evidence="3" id="KW-1185">Reference proteome</keyword>
<proteinExistence type="predicted"/>
<organism evidence="3 4">
    <name type="scientific">Plectus sambesii</name>
    <dbReference type="NCBI Taxonomy" id="2011161"/>
    <lineage>
        <taxon>Eukaryota</taxon>
        <taxon>Metazoa</taxon>
        <taxon>Ecdysozoa</taxon>
        <taxon>Nematoda</taxon>
        <taxon>Chromadorea</taxon>
        <taxon>Plectida</taxon>
        <taxon>Plectina</taxon>
        <taxon>Plectoidea</taxon>
        <taxon>Plectidae</taxon>
        <taxon>Plectus</taxon>
    </lineage>
</organism>
<feature type="coiled-coil region" evidence="1">
    <location>
        <begin position="166"/>
        <end position="214"/>
    </location>
</feature>
<feature type="compositionally biased region" description="Basic and acidic residues" evidence="2">
    <location>
        <begin position="651"/>
        <end position="668"/>
    </location>
</feature>
<accession>A0A914V1W5</accession>
<feature type="region of interest" description="Disordered" evidence="2">
    <location>
        <begin position="562"/>
        <end position="585"/>
    </location>
</feature>
<dbReference type="PROSITE" id="PS50896">
    <property type="entry name" value="LISH"/>
    <property type="match status" value="1"/>
</dbReference>
<keyword evidence="1" id="KW-0175">Coiled coil</keyword>
<sequence length="786" mass="89016">MGDTLDALDSAKSQLRDEVRKLLVDALVKTNKSPAQSTSFSASAQSRQAIKEYLQQHGLEYTLSVFHAESESMRDKPTAFSQDSSKENRVSHSDLKLIAEQLWTRLERKYESKMRAWQDARDAETKRHIENLRLEYQSSLSAKAKELESDHAIKLAHLQTQEAEMRSNLNRKLAVKEAALESQRMEILNQLRDLEQKRNHLDQLQRELNAFTQSQKERNRLESSRLNERSTMVRKQELEMDERLERVAIDIQTKERARYGESLRKLTEREQQLVDASDRLSAQLNELQKYRKLADERAEKLLVLEAQVHQADIHYERLSQENQSLRHQLRKCSDYDHMKRDNDRLRIEIERLSADGREDAARRVAEAEMSGLRRQLALTERAAELKEQELKLRCENESAKFDELNKSFKAQTSELREMSKELAKLREQLNSGPAEKHRSAISASTYDTIARRANKAATMRLERGKSESAEDISSESTPDFVKDAKRRLKQFDRVSQQLDESIGAYRSNRQLTNAIQSALALPTIASYVPPPAVTRPHPPNFTTDAHMYTTAATTAAATASATASATAKNPDNVSTESDHASPPAIPAFSAIASTSSGRLPAAAIDDKNDSPKTTVDKQSSKKHVAASRQSKLGGDIGGAKSSTIEEEVESWEEKLKKREEERRKRDEELRLRELQELEQLELQQVENAKTNDASDSATAQAQQPSSAATNANVTEASPPKSVVPEPEIDPVMQKYMQMIMEQREKEKQSATEQTKKIASPREDRVAIADDIEVGDVGAVSDDDFEW</sequence>
<feature type="compositionally biased region" description="Low complexity" evidence="2">
    <location>
        <begin position="683"/>
        <end position="712"/>
    </location>
</feature>
<dbReference type="WBParaSite" id="PSAMB.scaffold1454size31320.g13178.t1">
    <property type="protein sequence ID" value="PSAMB.scaffold1454size31320.g13178.t1"/>
    <property type="gene ID" value="PSAMB.scaffold1454size31320.g13178"/>
</dbReference>
<feature type="compositionally biased region" description="Basic and acidic residues" evidence="2">
    <location>
        <begin position="604"/>
        <end position="619"/>
    </location>
</feature>
<protein>
    <submittedName>
        <fullName evidence="4">LisH domain-containing protein</fullName>
    </submittedName>
</protein>
<evidence type="ECO:0000256" key="1">
    <source>
        <dbReference type="SAM" id="Coils"/>
    </source>
</evidence>
<feature type="region of interest" description="Disordered" evidence="2">
    <location>
        <begin position="457"/>
        <end position="479"/>
    </location>
</feature>
<evidence type="ECO:0000256" key="2">
    <source>
        <dbReference type="SAM" id="MobiDB-lite"/>
    </source>
</evidence>
<feature type="compositionally biased region" description="Basic and acidic residues" evidence="2">
    <location>
        <begin position="742"/>
        <end position="767"/>
    </location>
</feature>
<dbReference type="InterPro" id="IPR006594">
    <property type="entry name" value="LisH"/>
</dbReference>
<feature type="coiled-coil region" evidence="1">
    <location>
        <begin position="263"/>
        <end position="428"/>
    </location>
</feature>
<dbReference type="AlphaFoldDB" id="A0A914V1W5"/>
<evidence type="ECO:0000313" key="4">
    <source>
        <dbReference type="WBParaSite" id="PSAMB.scaffold1454size31320.g13178.t1"/>
    </source>
</evidence>
<dbReference type="Proteomes" id="UP000887566">
    <property type="component" value="Unplaced"/>
</dbReference>
<feature type="region of interest" description="Disordered" evidence="2">
    <location>
        <begin position="601"/>
        <end position="668"/>
    </location>
</feature>